<dbReference type="AlphaFoldDB" id="A0A1J1HV31"/>
<name>A0A1J1HV31_9DIPT</name>
<proteinExistence type="predicted"/>
<keyword evidence="1" id="KW-0472">Membrane</keyword>
<keyword evidence="1" id="KW-0812">Transmembrane</keyword>
<keyword evidence="1" id="KW-1133">Transmembrane helix</keyword>
<keyword evidence="3" id="KW-1185">Reference proteome</keyword>
<evidence type="ECO:0000256" key="1">
    <source>
        <dbReference type="SAM" id="Phobius"/>
    </source>
</evidence>
<organism evidence="2 3">
    <name type="scientific">Clunio marinus</name>
    <dbReference type="NCBI Taxonomy" id="568069"/>
    <lineage>
        <taxon>Eukaryota</taxon>
        <taxon>Metazoa</taxon>
        <taxon>Ecdysozoa</taxon>
        <taxon>Arthropoda</taxon>
        <taxon>Hexapoda</taxon>
        <taxon>Insecta</taxon>
        <taxon>Pterygota</taxon>
        <taxon>Neoptera</taxon>
        <taxon>Endopterygota</taxon>
        <taxon>Diptera</taxon>
        <taxon>Nematocera</taxon>
        <taxon>Chironomoidea</taxon>
        <taxon>Chironomidae</taxon>
        <taxon>Clunio</taxon>
    </lineage>
</organism>
<feature type="transmembrane region" description="Helical" evidence="1">
    <location>
        <begin position="20"/>
        <end position="41"/>
    </location>
</feature>
<protein>
    <submittedName>
        <fullName evidence="2">CLUMA_CG005480, isoform A</fullName>
    </submittedName>
</protein>
<accession>A0A1J1HV31</accession>
<reference evidence="2 3" key="1">
    <citation type="submission" date="2015-04" db="EMBL/GenBank/DDBJ databases">
        <authorList>
            <person name="Syromyatnikov M.Y."/>
            <person name="Popov V.N."/>
        </authorList>
    </citation>
    <scope>NUCLEOTIDE SEQUENCE [LARGE SCALE GENOMIC DNA]</scope>
</reference>
<gene>
    <name evidence="2" type="ORF">CLUMA_CG005480</name>
</gene>
<evidence type="ECO:0000313" key="2">
    <source>
        <dbReference type="EMBL" id="CRK91859.1"/>
    </source>
</evidence>
<sequence length="62" mass="7083">MTRHNTKTCHLKVNENNSLAVYHAVICTVLTYESVSLVASVKARRSLLRLFWESVWGHSNNP</sequence>
<evidence type="ECO:0000313" key="3">
    <source>
        <dbReference type="Proteomes" id="UP000183832"/>
    </source>
</evidence>
<dbReference type="Proteomes" id="UP000183832">
    <property type="component" value="Unassembled WGS sequence"/>
</dbReference>
<dbReference type="EMBL" id="CVRI01000021">
    <property type="protein sequence ID" value="CRK91859.1"/>
    <property type="molecule type" value="Genomic_DNA"/>
</dbReference>